<feature type="region of interest" description="Disordered" evidence="6">
    <location>
        <begin position="20"/>
        <end position="156"/>
    </location>
</feature>
<dbReference type="PANTHER" id="PTHR11793">
    <property type="entry name" value="BASIC HELIX-LOOP-HELIX TRANSCRIPTION FACTOR"/>
    <property type="match status" value="1"/>
</dbReference>
<comment type="caution">
    <text evidence="8">The sequence shown here is derived from an EMBL/GenBank/DDBJ whole genome shotgun (WGS) entry which is preliminary data.</text>
</comment>
<name>A0A482VLV9_ASBVE</name>
<dbReference type="InterPro" id="IPR051098">
    <property type="entry name" value="NeuroDiff_E-box_TFs"/>
</dbReference>
<keyword evidence="2" id="KW-0805">Transcription regulation</keyword>
<evidence type="ECO:0000256" key="3">
    <source>
        <dbReference type="ARBA" id="ARBA00023125"/>
    </source>
</evidence>
<evidence type="ECO:0000259" key="7">
    <source>
        <dbReference type="PROSITE" id="PS50888"/>
    </source>
</evidence>
<sequence length="264" mass="29900">MEERLDDAINVLRNHAEPQITLGQLPPNLTQHQMTTLGYPAPSSEPHIPDTVKVERATYNTKKRKEPPDSDTKPSSSVETIVQPNSTSGPPPKTTKRSRRYNADEDEIDDPSNKAVREKERRQANNVRERADETEEGELDPDIKAQREKERRQANNARERIRIRDINEALKELGRMCMAHLKTDKPQTKLGILNMAVEVIMTLEQQVRERNLNPKAACLKRREEEKAEDGPKLGPGPHHMLTAQHYPTLPGAPANLPHNPGQPQ</sequence>
<dbReference type="GO" id="GO:0005667">
    <property type="term" value="C:transcription regulator complex"/>
    <property type="evidence" value="ECO:0007669"/>
    <property type="project" value="TreeGrafter"/>
</dbReference>
<dbReference type="SUPFAM" id="SSF47459">
    <property type="entry name" value="HLH, helix-loop-helix DNA-binding domain"/>
    <property type="match status" value="1"/>
</dbReference>
<comment type="subcellular location">
    <subcellularLocation>
        <location evidence="1">Nucleus</location>
    </subcellularLocation>
</comment>
<proteinExistence type="predicted"/>
<keyword evidence="9" id="KW-1185">Reference proteome</keyword>
<gene>
    <name evidence="8" type="ORF">BDFB_007834</name>
</gene>
<dbReference type="Pfam" id="PF00010">
    <property type="entry name" value="HLH"/>
    <property type="match status" value="1"/>
</dbReference>
<dbReference type="FunFam" id="4.10.280.10:FF:000001">
    <property type="entry name" value="Putative transcription factor 12"/>
    <property type="match status" value="1"/>
</dbReference>
<dbReference type="GO" id="GO:0046983">
    <property type="term" value="F:protein dimerization activity"/>
    <property type="evidence" value="ECO:0007669"/>
    <property type="project" value="InterPro"/>
</dbReference>
<dbReference type="GO" id="GO:0000981">
    <property type="term" value="F:DNA-binding transcription factor activity, RNA polymerase II-specific"/>
    <property type="evidence" value="ECO:0007669"/>
    <property type="project" value="TreeGrafter"/>
</dbReference>
<keyword evidence="5" id="KW-0539">Nucleus</keyword>
<feature type="compositionally biased region" description="Polar residues" evidence="6">
    <location>
        <begin position="27"/>
        <end position="36"/>
    </location>
</feature>
<accession>A0A482VLV9</accession>
<evidence type="ECO:0000313" key="9">
    <source>
        <dbReference type="Proteomes" id="UP000292052"/>
    </source>
</evidence>
<evidence type="ECO:0000313" key="8">
    <source>
        <dbReference type="EMBL" id="RZC33606.1"/>
    </source>
</evidence>
<dbReference type="GO" id="GO:0000785">
    <property type="term" value="C:chromatin"/>
    <property type="evidence" value="ECO:0007669"/>
    <property type="project" value="TreeGrafter"/>
</dbReference>
<dbReference type="AlphaFoldDB" id="A0A482VLV9"/>
<feature type="domain" description="BHLH" evidence="7">
    <location>
        <begin position="150"/>
        <end position="203"/>
    </location>
</feature>
<evidence type="ECO:0000256" key="2">
    <source>
        <dbReference type="ARBA" id="ARBA00023015"/>
    </source>
</evidence>
<feature type="compositionally biased region" description="Basic and acidic residues" evidence="6">
    <location>
        <begin position="111"/>
        <end position="131"/>
    </location>
</feature>
<keyword evidence="4" id="KW-0804">Transcription</keyword>
<evidence type="ECO:0000256" key="4">
    <source>
        <dbReference type="ARBA" id="ARBA00023163"/>
    </source>
</evidence>
<dbReference type="GO" id="GO:0000978">
    <property type="term" value="F:RNA polymerase II cis-regulatory region sequence-specific DNA binding"/>
    <property type="evidence" value="ECO:0007669"/>
    <property type="project" value="TreeGrafter"/>
</dbReference>
<evidence type="ECO:0000256" key="5">
    <source>
        <dbReference type="ARBA" id="ARBA00023242"/>
    </source>
</evidence>
<feature type="compositionally biased region" description="Polar residues" evidence="6">
    <location>
        <begin position="73"/>
        <end position="88"/>
    </location>
</feature>
<dbReference type="OrthoDB" id="10034090at2759"/>
<dbReference type="Gene3D" id="4.10.280.10">
    <property type="entry name" value="Helix-loop-helix DNA-binding domain"/>
    <property type="match status" value="1"/>
</dbReference>
<feature type="compositionally biased region" description="Basic and acidic residues" evidence="6">
    <location>
        <begin position="220"/>
        <end position="231"/>
    </location>
</feature>
<dbReference type="STRING" id="1661398.A0A482VLV9"/>
<feature type="region of interest" description="Disordered" evidence="6">
    <location>
        <begin position="219"/>
        <end position="264"/>
    </location>
</feature>
<dbReference type="GO" id="GO:0005634">
    <property type="term" value="C:nucleus"/>
    <property type="evidence" value="ECO:0007669"/>
    <property type="project" value="UniProtKB-SubCell"/>
</dbReference>
<protein>
    <submittedName>
        <fullName evidence="8">HLH domain containing protein</fullName>
    </submittedName>
</protein>
<dbReference type="SMART" id="SM00353">
    <property type="entry name" value="HLH"/>
    <property type="match status" value="1"/>
</dbReference>
<evidence type="ECO:0000256" key="6">
    <source>
        <dbReference type="SAM" id="MobiDB-lite"/>
    </source>
</evidence>
<reference evidence="8 9" key="1">
    <citation type="submission" date="2017-03" db="EMBL/GenBank/DDBJ databases">
        <title>Genome of the blue death feigning beetle - Asbolus verrucosus.</title>
        <authorList>
            <person name="Rider S.D."/>
        </authorList>
    </citation>
    <scope>NUCLEOTIDE SEQUENCE [LARGE SCALE GENOMIC DNA]</scope>
    <source>
        <strain evidence="8">Butters</strain>
        <tissue evidence="8">Head and leg muscle</tissue>
    </source>
</reference>
<organism evidence="8 9">
    <name type="scientific">Asbolus verrucosus</name>
    <name type="common">Desert ironclad beetle</name>
    <dbReference type="NCBI Taxonomy" id="1661398"/>
    <lineage>
        <taxon>Eukaryota</taxon>
        <taxon>Metazoa</taxon>
        <taxon>Ecdysozoa</taxon>
        <taxon>Arthropoda</taxon>
        <taxon>Hexapoda</taxon>
        <taxon>Insecta</taxon>
        <taxon>Pterygota</taxon>
        <taxon>Neoptera</taxon>
        <taxon>Endopterygota</taxon>
        <taxon>Coleoptera</taxon>
        <taxon>Polyphaga</taxon>
        <taxon>Cucujiformia</taxon>
        <taxon>Tenebrionidae</taxon>
        <taxon>Pimeliinae</taxon>
        <taxon>Asbolus</taxon>
    </lineage>
</organism>
<feature type="compositionally biased region" description="Basic and acidic residues" evidence="6">
    <location>
        <begin position="141"/>
        <end position="156"/>
    </location>
</feature>
<feature type="compositionally biased region" description="Basic and acidic residues" evidence="6">
    <location>
        <begin position="47"/>
        <end position="56"/>
    </location>
</feature>
<dbReference type="PROSITE" id="PS50888">
    <property type="entry name" value="BHLH"/>
    <property type="match status" value="1"/>
</dbReference>
<dbReference type="InterPro" id="IPR011598">
    <property type="entry name" value="bHLH_dom"/>
</dbReference>
<dbReference type="EMBL" id="QDEB01087520">
    <property type="protein sequence ID" value="RZC33606.1"/>
    <property type="molecule type" value="Genomic_DNA"/>
</dbReference>
<dbReference type="PANTHER" id="PTHR11793:SF13">
    <property type="entry name" value="PROTEIN DAUGHTERLESS"/>
    <property type="match status" value="1"/>
</dbReference>
<evidence type="ECO:0000256" key="1">
    <source>
        <dbReference type="ARBA" id="ARBA00004123"/>
    </source>
</evidence>
<dbReference type="Proteomes" id="UP000292052">
    <property type="component" value="Unassembled WGS sequence"/>
</dbReference>
<dbReference type="InterPro" id="IPR036638">
    <property type="entry name" value="HLH_DNA-bd_sf"/>
</dbReference>
<keyword evidence="3" id="KW-0238">DNA-binding</keyword>